<dbReference type="GO" id="GO:0030246">
    <property type="term" value="F:carbohydrate binding"/>
    <property type="evidence" value="ECO:0007669"/>
    <property type="project" value="InterPro"/>
</dbReference>
<dbReference type="Gene3D" id="2.60.40.2140">
    <property type="entry name" value="Beta-1,3-glucan-recognition protein, N-terminal domain"/>
    <property type="match status" value="1"/>
</dbReference>
<feature type="compositionally biased region" description="Basic and acidic residues" evidence="1">
    <location>
        <begin position="49"/>
        <end position="63"/>
    </location>
</feature>
<organism evidence="4">
    <name type="scientific">Culex pipiens</name>
    <name type="common">House mosquito</name>
    <dbReference type="NCBI Taxonomy" id="7175"/>
    <lineage>
        <taxon>Eukaryota</taxon>
        <taxon>Metazoa</taxon>
        <taxon>Ecdysozoa</taxon>
        <taxon>Arthropoda</taxon>
        <taxon>Hexapoda</taxon>
        <taxon>Insecta</taxon>
        <taxon>Pterygota</taxon>
        <taxon>Neoptera</taxon>
        <taxon>Endopterygota</taxon>
        <taxon>Diptera</taxon>
        <taxon>Nematocera</taxon>
        <taxon>Culicoidea</taxon>
        <taxon>Culicidae</taxon>
        <taxon>Culicinae</taxon>
        <taxon>Culicini</taxon>
        <taxon>Culex</taxon>
        <taxon>Culex</taxon>
    </lineage>
</organism>
<dbReference type="EMBL" id="HBUE01039151">
    <property type="protein sequence ID" value="CAG6459982.1"/>
    <property type="molecule type" value="Transcribed_RNA"/>
</dbReference>
<evidence type="ECO:0000313" key="4">
    <source>
        <dbReference type="EMBL" id="CAG6459982.1"/>
    </source>
</evidence>
<name>A0A8D8ASY2_CULPI</name>
<dbReference type="PROSITE" id="PS51969">
    <property type="entry name" value="CBM39"/>
    <property type="match status" value="1"/>
</dbReference>
<evidence type="ECO:0000256" key="2">
    <source>
        <dbReference type="SAM" id="Phobius"/>
    </source>
</evidence>
<dbReference type="AlphaFoldDB" id="A0A8D8ASY2"/>
<dbReference type="InterPro" id="IPR043030">
    <property type="entry name" value="BGBP_N_sf"/>
</dbReference>
<reference evidence="4" key="1">
    <citation type="submission" date="2021-05" db="EMBL/GenBank/DDBJ databases">
        <authorList>
            <person name="Alioto T."/>
            <person name="Alioto T."/>
            <person name="Gomez Garrido J."/>
        </authorList>
    </citation>
    <scope>NUCLEOTIDE SEQUENCE</scope>
</reference>
<accession>A0A8D8ASY2</accession>
<evidence type="ECO:0000256" key="1">
    <source>
        <dbReference type="SAM" id="MobiDB-lite"/>
    </source>
</evidence>
<protein>
    <submittedName>
        <fullName evidence="4">(northern house mosquito) hypothetical protein</fullName>
    </submittedName>
</protein>
<proteinExistence type="predicted"/>
<feature type="region of interest" description="Disordered" evidence="1">
    <location>
        <begin position="47"/>
        <end position="71"/>
    </location>
</feature>
<dbReference type="Pfam" id="PF15886">
    <property type="entry name" value="CBM39"/>
    <property type="match status" value="1"/>
</dbReference>
<keyword evidence="2" id="KW-1133">Transmembrane helix</keyword>
<feature type="transmembrane region" description="Helical" evidence="2">
    <location>
        <begin position="108"/>
        <end position="131"/>
    </location>
</feature>
<evidence type="ECO:0000259" key="3">
    <source>
        <dbReference type="PROSITE" id="PS51969"/>
    </source>
</evidence>
<feature type="domain" description="CBM39" evidence="3">
    <location>
        <begin position="139"/>
        <end position="243"/>
    </location>
</feature>
<keyword evidence="2" id="KW-0812">Transmembrane</keyword>
<sequence length="382" mass="42411">MCYVNFPACSSHLCLVTQSNRYNWGNTSRSAIFASHLSRQQRSLVHSDLGSEGRASYEDDNLRQRQNKKKRQNIKNKNNIKYRFSSIERQLRSEFGAALIVSFKMARIVLVAAATILVCGGFANAGFLDWFRSSANKGHSVCRVEFEVLHPKGLRVWTARKPETKGFGVELYINPTGTERSAAGVVCNVCRNTTEVTHGKFFIQDDNVIVKKGDVLEYVAITDNGKTVQRHKPRKIVVSEYIIKPQGRCACTGTPAQTSSTVHDPANPTAEIELLERIITNLSNRCAEGIVSNYLFLQVETPTGPSDLLERVKAYFAGNPALKPYAAAVTTAEDYADGIAFQVKSIVDKLKILELSHTGSDILDYDGFTTVDKLDVRFSETS</sequence>
<dbReference type="InterPro" id="IPR031756">
    <property type="entry name" value="BGBP_N"/>
</dbReference>
<keyword evidence="2" id="KW-0472">Membrane</keyword>